<dbReference type="FunFam" id="1.10.10.10:FF:000001">
    <property type="entry name" value="LysR family transcriptional regulator"/>
    <property type="match status" value="1"/>
</dbReference>
<reference evidence="6 7" key="1">
    <citation type="submission" date="2020-07" db="EMBL/GenBank/DDBJ databases">
        <title>Sequencing the genomes of 1000 actinobacteria strains.</title>
        <authorList>
            <person name="Klenk H.-P."/>
        </authorList>
    </citation>
    <scope>NUCLEOTIDE SEQUENCE [LARGE SCALE GENOMIC DNA]</scope>
    <source>
        <strain evidence="6 7">DSM 44121</strain>
    </source>
</reference>
<dbReference type="SUPFAM" id="SSF53850">
    <property type="entry name" value="Periplasmic binding protein-like II"/>
    <property type="match status" value="1"/>
</dbReference>
<dbReference type="AlphaFoldDB" id="A0A7W3PHI1"/>
<dbReference type="InterPro" id="IPR036390">
    <property type="entry name" value="WH_DNA-bd_sf"/>
</dbReference>
<dbReference type="RefSeq" id="WP_220490512.1">
    <property type="nucleotide sequence ID" value="NZ_BAAATF010000001.1"/>
</dbReference>
<dbReference type="SUPFAM" id="SSF46785">
    <property type="entry name" value="Winged helix' DNA-binding domain"/>
    <property type="match status" value="1"/>
</dbReference>
<comment type="similarity">
    <text evidence="1">Belongs to the LysR transcriptional regulatory family.</text>
</comment>
<evidence type="ECO:0000256" key="3">
    <source>
        <dbReference type="ARBA" id="ARBA00023125"/>
    </source>
</evidence>
<dbReference type="GO" id="GO:0003677">
    <property type="term" value="F:DNA binding"/>
    <property type="evidence" value="ECO:0007669"/>
    <property type="project" value="UniProtKB-KW"/>
</dbReference>
<dbReference type="GO" id="GO:0003700">
    <property type="term" value="F:DNA-binding transcription factor activity"/>
    <property type="evidence" value="ECO:0007669"/>
    <property type="project" value="InterPro"/>
</dbReference>
<comment type="caution">
    <text evidence="6">The sequence shown here is derived from an EMBL/GenBank/DDBJ whole genome shotgun (WGS) entry which is preliminary data.</text>
</comment>
<keyword evidence="3 6" id="KW-0238">DNA-binding</keyword>
<dbReference type="PANTHER" id="PTHR30346:SF0">
    <property type="entry name" value="HCA OPERON TRANSCRIPTIONAL ACTIVATOR HCAR"/>
    <property type="match status" value="1"/>
</dbReference>
<dbReference type="Gene3D" id="3.40.190.10">
    <property type="entry name" value="Periplasmic binding protein-like II"/>
    <property type="match status" value="2"/>
</dbReference>
<gene>
    <name evidence="6" type="ORF">FHX71_005671</name>
</gene>
<evidence type="ECO:0000256" key="1">
    <source>
        <dbReference type="ARBA" id="ARBA00009437"/>
    </source>
</evidence>
<dbReference type="GO" id="GO:0032993">
    <property type="term" value="C:protein-DNA complex"/>
    <property type="evidence" value="ECO:0007669"/>
    <property type="project" value="TreeGrafter"/>
</dbReference>
<organism evidence="6 7">
    <name type="scientific">Promicromonospora sukumoe</name>
    <dbReference type="NCBI Taxonomy" id="88382"/>
    <lineage>
        <taxon>Bacteria</taxon>
        <taxon>Bacillati</taxon>
        <taxon>Actinomycetota</taxon>
        <taxon>Actinomycetes</taxon>
        <taxon>Micrococcales</taxon>
        <taxon>Promicromonosporaceae</taxon>
        <taxon>Promicromonospora</taxon>
    </lineage>
</organism>
<dbReference type="InterPro" id="IPR036388">
    <property type="entry name" value="WH-like_DNA-bd_sf"/>
</dbReference>
<proteinExistence type="inferred from homology"/>
<evidence type="ECO:0000313" key="7">
    <source>
        <dbReference type="Proteomes" id="UP000540568"/>
    </source>
</evidence>
<evidence type="ECO:0000256" key="2">
    <source>
        <dbReference type="ARBA" id="ARBA00023015"/>
    </source>
</evidence>
<name>A0A7W3PHI1_9MICO</name>
<evidence type="ECO:0000259" key="5">
    <source>
        <dbReference type="PROSITE" id="PS50931"/>
    </source>
</evidence>
<evidence type="ECO:0000313" key="6">
    <source>
        <dbReference type="EMBL" id="MBA8811664.1"/>
    </source>
</evidence>
<dbReference type="PROSITE" id="PS50931">
    <property type="entry name" value="HTH_LYSR"/>
    <property type="match status" value="1"/>
</dbReference>
<dbReference type="InterPro" id="IPR000847">
    <property type="entry name" value="LysR_HTH_N"/>
</dbReference>
<sequence>MDTGIELRHFRYVLAVAEQESFTAAAEQLGITQPALSRAIQAVEETVGSRLFDRGRHGATLTEAGAVFRDDAVALDRMARTAVSRPSRHGGASKHLRVTARACDIDTLHGLVASYNDARDPRAPVARGAVVDASVQVEEVRNGEADLTLVRSPLDTTGLDSELVRSDARVALLPAGHRHAHRHTVDRGELAGEAIVAWVGLSTDETSFWTGTDLAPYEWRPGPVVSDSAQFAAGVRLGDGIGFVPEVLLSELPSLTGVAVVRVTGLSDSELRMGWSELATSPVLAGFVRHVSDVADAA</sequence>
<protein>
    <submittedName>
        <fullName evidence="6">DNA-binding transcriptional LysR family regulator</fullName>
    </submittedName>
</protein>
<keyword evidence="4" id="KW-0804">Transcription</keyword>
<dbReference type="PANTHER" id="PTHR30346">
    <property type="entry name" value="TRANSCRIPTIONAL DUAL REGULATOR HCAR-RELATED"/>
    <property type="match status" value="1"/>
</dbReference>
<dbReference type="Proteomes" id="UP000540568">
    <property type="component" value="Unassembled WGS sequence"/>
</dbReference>
<dbReference type="Gene3D" id="1.10.10.10">
    <property type="entry name" value="Winged helix-like DNA-binding domain superfamily/Winged helix DNA-binding domain"/>
    <property type="match status" value="1"/>
</dbReference>
<dbReference type="PRINTS" id="PR00039">
    <property type="entry name" value="HTHLYSR"/>
</dbReference>
<dbReference type="Pfam" id="PF03466">
    <property type="entry name" value="LysR_substrate"/>
    <property type="match status" value="1"/>
</dbReference>
<dbReference type="InterPro" id="IPR005119">
    <property type="entry name" value="LysR_subst-bd"/>
</dbReference>
<dbReference type="EMBL" id="JACGWV010000003">
    <property type="protein sequence ID" value="MBA8811664.1"/>
    <property type="molecule type" value="Genomic_DNA"/>
</dbReference>
<accession>A0A7W3PHI1</accession>
<keyword evidence="7" id="KW-1185">Reference proteome</keyword>
<evidence type="ECO:0000256" key="4">
    <source>
        <dbReference type="ARBA" id="ARBA00023163"/>
    </source>
</evidence>
<keyword evidence="2" id="KW-0805">Transcription regulation</keyword>
<dbReference type="Pfam" id="PF00126">
    <property type="entry name" value="HTH_1"/>
    <property type="match status" value="1"/>
</dbReference>
<feature type="domain" description="HTH lysR-type" evidence="5">
    <location>
        <begin position="5"/>
        <end position="62"/>
    </location>
</feature>